<evidence type="ECO:0000256" key="1">
    <source>
        <dbReference type="ARBA" id="ARBA00001936"/>
    </source>
</evidence>
<comment type="cofactor">
    <cofactor evidence="1">
        <name>Mn(2+)</name>
        <dbReference type="ChEBI" id="CHEBI:29035"/>
    </cofactor>
</comment>
<dbReference type="EMBL" id="JACBYQ010000002">
    <property type="protein sequence ID" value="NYE95588.1"/>
    <property type="molecule type" value="Genomic_DNA"/>
</dbReference>
<dbReference type="RefSeq" id="WP_179389353.1">
    <property type="nucleotide sequence ID" value="NZ_JACBYQ010000002.1"/>
</dbReference>
<sequence>MSALTDLQEFAARAAAGKVSAMRDEIRDITMDPATIRHAAVLILFGSDLRGADAEPEDCDVLLVERAATLDDHPGQIGFPGGGLEPQDADESSAALREAVEETGLDPAGVQILAELPATGLPVSNFMVTPVLAWWAAPSEVFAVDLAESARVFRAPLRDLLNPELRRTSTITRGSNTFRSPAFLVQDAVIWGFTGGILNRLFDELGWSHPWDHSQEMPAPL</sequence>
<evidence type="ECO:0000313" key="9">
    <source>
        <dbReference type="Proteomes" id="UP000521748"/>
    </source>
</evidence>
<dbReference type="AlphaFoldDB" id="A0A7Y9LTZ7"/>
<dbReference type="GO" id="GO:0010945">
    <property type="term" value="F:coenzyme A diphosphatase activity"/>
    <property type="evidence" value="ECO:0007669"/>
    <property type="project" value="InterPro"/>
</dbReference>
<dbReference type="Pfam" id="PF00293">
    <property type="entry name" value="NUDIX"/>
    <property type="match status" value="1"/>
</dbReference>
<protein>
    <submittedName>
        <fullName evidence="8">8-oxo-dGTP pyrophosphatase MutT (NUDIX family)</fullName>
    </submittedName>
</protein>
<keyword evidence="9" id="KW-1185">Reference proteome</keyword>
<comment type="caution">
    <text evidence="8">The sequence shown here is derived from an EMBL/GenBank/DDBJ whole genome shotgun (WGS) entry which is preliminary data.</text>
</comment>
<keyword evidence="3" id="KW-0479">Metal-binding</keyword>
<reference evidence="8 9" key="1">
    <citation type="submission" date="2020-07" db="EMBL/GenBank/DDBJ databases">
        <title>Sequencing the genomes of 1000 actinobacteria strains.</title>
        <authorList>
            <person name="Klenk H.-P."/>
        </authorList>
    </citation>
    <scope>NUCLEOTIDE SEQUENCE [LARGE SCALE GENOMIC DNA]</scope>
    <source>
        <strain evidence="8 9">DSM 102047</strain>
    </source>
</reference>
<dbReference type="Proteomes" id="UP000521748">
    <property type="component" value="Unassembled WGS sequence"/>
</dbReference>
<evidence type="ECO:0000256" key="6">
    <source>
        <dbReference type="ARBA" id="ARBA00023211"/>
    </source>
</evidence>
<evidence type="ECO:0000256" key="5">
    <source>
        <dbReference type="ARBA" id="ARBA00022842"/>
    </source>
</evidence>
<feature type="domain" description="Nudix hydrolase" evidence="7">
    <location>
        <begin position="36"/>
        <end position="179"/>
    </location>
</feature>
<accession>A0A7Y9LTZ7</accession>
<name>A0A7Y9LTZ7_9MICC</name>
<dbReference type="InterPro" id="IPR015797">
    <property type="entry name" value="NUDIX_hydrolase-like_dom_sf"/>
</dbReference>
<evidence type="ECO:0000259" key="7">
    <source>
        <dbReference type="PROSITE" id="PS51462"/>
    </source>
</evidence>
<organism evidence="8 9">
    <name type="scientific">Psychromicrobium silvestre</name>
    <dbReference type="NCBI Taxonomy" id="1645614"/>
    <lineage>
        <taxon>Bacteria</taxon>
        <taxon>Bacillati</taxon>
        <taxon>Actinomycetota</taxon>
        <taxon>Actinomycetes</taxon>
        <taxon>Micrococcales</taxon>
        <taxon>Micrococcaceae</taxon>
        <taxon>Psychromicrobium</taxon>
    </lineage>
</organism>
<dbReference type="InterPro" id="IPR000086">
    <property type="entry name" value="NUDIX_hydrolase_dom"/>
</dbReference>
<keyword evidence="6" id="KW-0464">Manganese</keyword>
<dbReference type="InterPro" id="IPR045121">
    <property type="entry name" value="CoAse"/>
</dbReference>
<keyword evidence="4" id="KW-0378">Hydrolase</keyword>
<dbReference type="PANTHER" id="PTHR12992">
    <property type="entry name" value="NUDIX HYDROLASE"/>
    <property type="match status" value="1"/>
</dbReference>
<dbReference type="GO" id="GO:0046872">
    <property type="term" value="F:metal ion binding"/>
    <property type="evidence" value="ECO:0007669"/>
    <property type="project" value="UniProtKB-KW"/>
</dbReference>
<evidence type="ECO:0000256" key="2">
    <source>
        <dbReference type="ARBA" id="ARBA00001946"/>
    </source>
</evidence>
<evidence type="ECO:0000313" key="8">
    <source>
        <dbReference type="EMBL" id="NYE95588.1"/>
    </source>
</evidence>
<evidence type="ECO:0000256" key="3">
    <source>
        <dbReference type="ARBA" id="ARBA00022723"/>
    </source>
</evidence>
<gene>
    <name evidence="8" type="ORF">FHU41_001838</name>
</gene>
<proteinExistence type="predicted"/>
<dbReference type="CDD" id="cd03426">
    <property type="entry name" value="NUDIX_CoAse_Nudt7"/>
    <property type="match status" value="1"/>
</dbReference>
<dbReference type="Gene3D" id="3.90.79.10">
    <property type="entry name" value="Nucleoside Triphosphate Pyrophosphohydrolase"/>
    <property type="match status" value="1"/>
</dbReference>
<dbReference type="SUPFAM" id="SSF55811">
    <property type="entry name" value="Nudix"/>
    <property type="match status" value="1"/>
</dbReference>
<evidence type="ECO:0000256" key="4">
    <source>
        <dbReference type="ARBA" id="ARBA00022801"/>
    </source>
</evidence>
<dbReference type="PANTHER" id="PTHR12992:SF11">
    <property type="entry name" value="MITOCHONDRIAL COENZYME A DIPHOSPHATASE NUDT8"/>
    <property type="match status" value="1"/>
</dbReference>
<keyword evidence="5" id="KW-0460">Magnesium</keyword>
<comment type="cofactor">
    <cofactor evidence="2">
        <name>Mg(2+)</name>
        <dbReference type="ChEBI" id="CHEBI:18420"/>
    </cofactor>
</comment>
<dbReference type="PROSITE" id="PS51462">
    <property type="entry name" value="NUDIX"/>
    <property type="match status" value="1"/>
</dbReference>